<evidence type="ECO:0008006" key="4">
    <source>
        <dbReference type="Google" id="ProtNLM"/>
    </source>
</evidence>
<name>A0ABP7X1P6_9SPHI</name>
<reference evidence="3" key="1">
    <citation type="journal article" date="2019" name="Int. J. Syst. Evol. Microbiol.">
        <title>The Global Catalogue of Microorganisms (GCM) 10K type strain sequencing project: providing services to taxonomists for standard genome sequencing and annotation.</title>
        <authorList>
            <consortium name="The Broad Institute Genomics Platform"/>
            <consortium name="The Broad Institute Genome Sequencing Center for Infectious Disease"/>
            <person name="Wu L."/>
            <person name="Ma J."/>
        </authorList>
    </citation>
    <scope>NUCLEOTIDE SEQUENCE [LARGE SCALE GENOMIC DNA]</scope>
    <source>
        <strain evidence="3">JCM 17085</strain>
    </source>
</reference>
<gene>
    <name evidence="2" type="ORF">GCM10022392_29540</name>
</gene>
<evidence type="ECO:0000256" key="1">
    <source>
        <dbReference type="SAM" id="MobiDB-lite"/>
    </source>
</evidence>
<protein>
    <recommendedName>
        <fullName evidence="4">Tox-MPTase3 domain-containing protein</fullName>
    </recommendedName>
</protein>
<feature type="region of interest" description="Disordered" evidence="1">
    <location>
        <begin position="33"/>
        <end position="63"/>
    </location>
</feature>
<proteinExistence type="predicted"/>
<evidence type="ECO:0000313" key="2">
    <source>
        <dbReference type="EMBL" id="GAA4102536.1"/>
    </source>
</evidence>
<feature type="region of interest" description="Disordered" evidence="1">
    <location>
        <begin position="84"/>
        <end position="108"/>
    </location>
</feature>
<comment type="caution">
    <text evidence="2">The sequence shown here is derived from an EMBL/GenBank/DDBJ whole genome shotgun (WGS) entry which is preliminary data.</text>
</comment>
<feature type="compositionally biased region" description="Low complexity" evidence="1">
    <location>
        <begin position="84"/>
        <end position="95"/>
    </location>
</feature>
<dbReference type="Proteomes" id="UP001500841">
    <property type="component" value="Unassembled WGS sequence"/>
</dbReference>
<evidence type="ECO:0000313" key="3">
    <source>
        <dbReference type="Proteomes" id="UP001500841"/>
    </source>
</evidence>
<dbReference type="EMBL" id="BAABCV010000011">
    <property type="protein sequence ID" value="GAA4102536.1"/>
    <property type="molecule type" value="Genomic_DNA"/>
</dbReference>
<organism evidence="2 3">
    <name type="scientific">Mucilaginibacter panaciglaebae</name>
    <dbReference type="NCBI Taxonomy" id="502331"/>
    <lineage>
        <taxon>Bacteria</taxon>
        <taxon>Pseudomonadati</taxon>
        <taxon>Bacteroidota</taxon>
        <taxon>Sphingobacteriia</taxon>
        <taxon>Sphingobacteriales</taxon>
        <taxon>Sphingobacteriaceae</taxon>
        <taxon>Mucilaginibacter</taxon>
    </lineage>
</organism>
<accession>A0ABP7X1P6</accession>
<keyword evidence="3" id="KW-1185">Reference proteome</keyword>
<feature type="compositionally biased region" description="Polar residues" evidence="1">
    <location>
        <begin position="33"/>
        <end position="57"/>
    </location>
</feature>
<sequence length="436" mass="47632">MGQGGSIVDNTNWDDLDYMDLSVGQQISGTWETSCTTEDGAGSDTQVINISSDQNTPVPGADAGNISNGAGAFLNIGFTNNTGGSSTVASSSDGSSTGGSSSGSSSSGGAAYNPFSRRFWTAAPILGGGNYAVNGTYTPPAPPPPAVTAAQVENAITLLGNSITESEKTWLRQNQPYSWAADIVNYVTNMPNPLTDKQKYQLQTHIDLMNAQNQAYITVVNNYGRYHGAQVAVNPTIVTSYMWWDNIDWVDYSLLNPNEQNTEAFLSTFQIAVIDMSFLDRLNYPKLAKIVDGLYQRVKSDLDLQAALVKYSNLPIDQVLAYLKPGKGPKIVLKDYTGDAIEEQYGDEDAGTIYINRKYAEHLNVKIPYQPDPNFEFFIMAVILHEFVHFGNQEVMQRFPTNPYNWDAGAQFEDAAFGGHVDYDLTTGKMTFVKTH</sequence>